<proteinExistence type="predicted"/>
<organism evidence="1 2">
    <name type="scientific">Aeromicrobium piscarium</name>
    <dbReference type="NCBI Taxonomy" id="2590901"/>
    <lineage>
        <taxon>Bacteria</taxon>
        <taxon>Bacillati</taxon>
        <taxon>Actinomycetota</taxon>
        <taxon>Actinomycetes</taxon>
        <taxon>Propionibacteriales</taxon>
        <taxon>Nocardioidaceae</taxon>
        <taxon>Aeromicrobium</taxon>
    </lineage>
</organism>
<gene>
    <name evidence="1" type="ORF">FNM00_10695</name>
</gene>
<comment type="caution">
    <text evidence="1">The sequence shown here is derived from an EMBL/GenBank/DDBJ whole genome shotgun (WGS) entry which is preliminary data.</text>
</comment>
<sequence length="244" mass="28075">MPALVIGQVSHVRRTPKRHALRHRLYQWLVDVDELPRLPRWLRPLASFRTRDHLGDPSSTIAANIRALLAEHGVDARDDRILMLAAARSLGHVFNPLSVYWVIDRRSHTVRCVVAEVHNTYGERHAYVLFPDEKGRAEVEKDFYVSPFYDLQGRYEVRCRIGPTTVTTTITLHREGEPPFSAGFHGTLRPYTLGELLRTALTHPLMTWRVSALIRVHGIVLWLKRLPIVPRPSRDQESHQEVVS</sequence>
<dbReference type="EMBL" id="VLNT01000007">
    <property type="protein sequence ID" value="TSD62874.1"/>
    <property type="molecule type" value="Genomic_DNA"/>
</dbReference>
<dbReference type="PANTHER" id="PTHR33973">
    <property type="entry name" value="OS07G0153300 PROTEIN"/>
    <property type="match status" value="1"/>
</dbReference>
<dbReference type="Proteomes" id="UP000316988">
    <property type="component" value="Unassembled WGS sequence"/>
</dbReference>
<dbReference type="OrthoDB" id="9778801at2"/>
<dbReference type="AlphaFoldDB" id="A0A554S945"/>
<dbReference type="Pfam" id="PF07103">
    <property type="entry name" value="DUF1365"/>
    <property type="match status" value="1"/>
</dbReference>
<name>A0A554S945_9ACTN</name>
<reference evidence="1 2" key="1">
    <citation type="submission" date="2019-07" db="EMBL/GenBank/DDBJ databases">
        <authorList>
            <person name="Zhao L.H."/>
        </authorList>
    </citation>
    <scope>NUCLEOTIDE SEQUENCE [LARGE SCALE GENOMIC DNA]</scope>
    <source>
        <strain evidence="1 2">Co35</strain>
    </source>
</reference>
<protein>
    <submittedName>
        <fullName evidence="1">DUF1365 domain-containing protein</fullName>
    </submittedName>
</protein>
<dbReference type="InterPro" id="IPR010775">
    <property type="entry name" value="DUF1365"/>
</dbReference>
<keyword evidence="2" id="KW-1185">Reference proteome</keyword>
<accession>A0A554S945</accession>
<evidence type="ECO:0000313" key="1">
    <source>
        <dbReference type="EMBL" id="TSD62874.1"/>
    </source>
</evidence>
<evidence type="ECO:0000313" key="2">
    <source>
        <dbReference type="Proteomes" id="UP000316988"/>
    </source>
</evidence>
<dbReference type="PANTHER" id="PTHR33973:SF4">
    <property type="entry name" value="OS07G0153300 PROTEIN"/>
    <property type="match status" value="1"/>
</dbReference>